<evidence type="ECO:0000313" key="2">
    <source>
        <dbReference type="EMBL" id="MFC6766503.1"/>
    </source>
</evidence>
<dbReference type="AlphaFoldDB" id="A0ABD5STA2"/>
<reference evidence="2 3" key="1">
    <citation type="journal article" date="2019" name="Int. J. Syst. Evol. Microbiol.">
        <title>The Global Catalogue of Microorganisms (GCM) 10K type strain sequencing project: providing services to taxonomists for standard genome sequencing and annotation.</title>
        <authorList>
            <consortium name="The Broad Institute Genomics Platform"/>
            <consortium name="The Broad Institute Genome Sequencing Center for Infectious Disease"/>
            <person name="Wu L."/>
            <person name="Ma J."/>
        </authorList>
    </citation>
    <scope>NUCLEOTIDE SEQUENCE [LARGE SCALE GENOMIC DNA]</scope>
    <source>
        <strain evidence="2 3">LMG 29247</strain>
    </source>
</reference>
<proteinExistence type="predicted"/>
<dbReference type="Pfam" id="PF01575">
    <property type="entry name" value="MaoC_dehydratas"/>
    <property type="match status" value="1"/>
</dbReference>
<dbReference type="RefSeq" id="WP_273739465.1">
    <property type="nucleotide sequence ID" value="NZ_JAQIVI010000255.1"/>
</dbReference>
<evidence type="ECO:0000259" key="1">
    <source>
        <dbReference type="Pfam" id="PF01575"/>
    </source>
</evidence>
<accession>A0ABD5STA2</accession>
<dbReference type="PANTHER" id="PTHR43664:SF1">
    <property type="entry name" value="BETA-METHYLMALYL-COA DEHYDRATASE"/>
    <property type="match status" value="1"/>
</dbReference>
<name>A0ABD5STA2_9EURY</name>
<keyword evidence="3" id="KW-1185">Reference proteome</keyword>
<dbReference type="InterPro" id="IPR002539">
    <property type="entry name" value="MaoC-like_dom"/>
</dbReference>
<dbReference type="InterPro" id="IPR052342">
    <property type="entry name" value="MCH/BMMD"/>
</dbReference>
<dbReference type="SUPFAM" id="SSF54637">
    <property type="entry name" value="Thioesterase/thiol ester dehydrase-isomerase"/>
    <property type="match status" value="1"/>
</dbReference>
<protein>
    <submittedName>
        <fullName evidence="2">MaoC family dehydratase</fullName>
    </submittedName>
</protein>
<gene>
    <name evidence="2" type="ORF">ACFQE6_16360</name>
</gene>
<dbReference type="Proteomes" id="UP001596383">
    <property type="component" value="Unassembled WGS sequence"/>
</dbReference>
<dbReference type="EMBL" id="JBHSWV010000255">
    <property type="protein sequence ID" value="MFC6766503.1"/>
    <property type="molecule type" value="Genomic_DNA"/>
</dbReference>
<organism evidence="2 3">
    <name type="scientific">Natrinema soli</name>
    <dbReference type="NCBI Taxonomy" id="1930624"/>
    <lineage>
        <taxon>Archaea</taxon>
        <taxon>Methanobacteriati</taxon>
        <taxon>Methanobacteriota</taxon>
        <taxon>Stenosarchaea group</taxon>
        <taxon>Halobacteria</taxon>
        <taxon>Halobacteriales</taxon>
        <taxon>Natrialbaceae</taxon>
        <taxon>Natrinema</taxon>
    </lineage>
</organism>
<dbReference type="PANTHER" id="PTHR43664">
    <property type="entry name" value="MONOAMINE OXIDASE-RELATED"/>
    <property type="match status" value="1"/>
</dbReference>
<feature type="domain" description="MaoC-like" evidence="1">
    <location>
        <begin position="12"/>
        <end position="113"/>
    </location>
</feature>
<evidence type="ECO:0000313" key="3">
    <source>
        <dbReference type="Proteomes" id="UP001596383"/>
    </source>
</evidence>
<dbReference type="InterPro" id="IPR029069">
    <property type="entry name" value="HotDog_dom_sf"/>
</dbReference>
<sequence>MDGKHFEEFTVGDSYASPWRYISESDLRQFLALTGLQEPLFESRQFLDSETDHETWIVPGYLTLSYSLGLFSRSGWIEGTGLAMLGVADLEFVNPVSVGDEIRTRVEVSDTTPTSSDRGGVVDLEWVVLTQDDTVVLEMTSSHFIQKRE</sequence>
<comment type="caution">
    <text evidence="2">The sequence shown here is derived from an EMBL/GenBank/DDBJ whole genome shotgun (WGS) entry which is preliminary data.</text>
</comment>
<dbReference type="Gene3D" id="3.10.129.10">
    <property type="entry name" value="Hotdog Thioesterase"/>
    <property type="match status" value="1"/>
</dbReference>